<dbReference type="SUPFAM" id="SSF52777">
    <property type="entry name" value="CoA-dependent acyltransferases"/>
    <property type="match status" value="2"/>
</dbReference>
<dbReference type="Proteomes" id="UP000823935">
    <property type="component" value="Unassembled WGS sequence"/>
</dbReference>
<dbReference type="Pfam" id="PF00550">
    <property type="entry name" value="PP-binding"/>
    <property type="match status" value="1"/>
</dbReference>
<dbReference type="Gene3D" id="3.40.50.720">
    <property type="entry name" value="NAD(P)-binding Rossmann-like Domain"/>
    <property type="match status" value="1"/>
</dbReference>
<comment type="caution">
    <text evidence="11">The sequence shown here is derived from an EMBL/GenBank/DDBJ whole genome shotgun (WGS) entry which is preliminary data.</text>
</comment>
<reference evidence="11" key="1">
    <citation type="submission" date="2020-10" db="EMBL/GenBank/DDBJ databases">
        <authorList>
            <person name="Gilroy R."/>
        </authorList>
    </citation>
    <scope>NUCLEOTIDE SEQUENCE</scope>
    <source>
        <strain evidence="11">CHK190-19873</strain>
    </source>
</reference>
<keyword evidence="4" id="KW-0436">Ligase</keyword>
<gene>
    <name evidence="11" type="ORF">IAB44_11565</name>
</gene>
<evidence type="ECO:0000259" key="8">
    <source>
        <dbReference type="Pfam" id="PF00668"/>
    </source>
</evidence>
<dbReference type="PROSITE" id="PS00455">
    <property type="entry name" value="AMP_BINDING"/>
    <property type="match status" value="1"/>
</dbReference>
<keyword evidence="2" id="KW-0596">Phosphopantetheine</keyword>
<dbReference type="GO" id="GO:0005829">
    <property type="term" value="C:cytosol"/>
    <property type="evidence" value="ECO:0007669"/>
    <property type="project" value="TreeGrafter"/>
</dbReference>
<dbReference type="SUPFAM" id="SSF47336">
    <property type="entry name" value="ACP-like"/>
    <property type="match status" value="1"/>
</dbReference>
<dbReference type="Pfam" id="PF13193">
    <property type="entry name" value="AMP-binding_C"/>
    <property type="match status" value="1"/>
</dbReference>
<dbReference type="GO" id="GO:0031177">
    <property type="term" value="F:phosphopantetheine binding"/>
    <property type="evidence" value="ECO:0007669"/>
    <property type="project" value="TreeGrafter"/>
</dbReference>
<evidence type="ECO:0000313" key="11">
    <source>
        <dbReference type="EMBL" id="HIS32163.1"/>
    </source>
</evidence>
<dbReference type="Gene3D" id="3.30.300.30">
    <property type="match status" value="1"/>
</dbReference>
<feature type="non-terminal residue" evidence="11">
    <location>
        <position position="1"/>
    </location>
</feature>
<sequence length="1505" mass="166416">LGDSETEEPFAELPRAEERERYPLTPAQLGIYFETQMNPDAVSYNMPCGFRTETVLDPERFCRAVERLGREEPILRSHFQASREGIFQKLDDSQTLSAEIYRDISLEQAKADFVRPFDLSAAPLFRVALWQGKDEKEQAVFLDMHHIIGDAVTAAGLIRKLSILYEERQPEKEQRSFFDYACWYEQNRERVVGEERVFWSEYLKDAPKPADIPVDFPRSGSFDYRGAELELSIEEEGSGQIDSFCKNTGITPFVLFAGAFGIFLSRISGEKSLMIGTPVSSRRGSLLQTASGLFVNTLPLRMQPEDGKEKRAYLEEVQKNLAGLLDHPYTPVDELVSLAGLERMPGQNPLYRAMISMRPIQGDEERFAGGRIEPVPVPAGSAKVDLNLEVYKSGGCYRLRLEYASSLYDRESAALYARAVEAAALELAAEEGGRVADCRAVSARDWYALLKKPWTLRLPFENMPVDARIDEMAELNPKAPAVIFHDRIRTFRELKRDSDALAQALILDGIQGGEPVGLFCTRGYELIVGLLGILKAGGAYVPMLPDFPEKRLQYMAKVSSIRRIVYNQDAGGRLPQGFSQSFLNLSEAVKSGRAFSGRPDRAGEGLCFILFTSGSTGQPKGVRIRHRSVSNLLAVLEEQMAALDGGVLCTTNYIFDIFFTESLAALAFGKYVVMADEEEMVLPWKAAALVERHQVEMFQFTPSRASLFMDNEKFFKAATGISLAVTAGEALDMGLVEKFRRAGIHRILNLYGPTEATVYATMADVTAADRITIGKVLPNCRGYILDEEGTLVIPGARGELYLAGECLAAGYAGREDLTRERFLPDFLNKKERMYRTGDIVRLLPDGRIEYLGRRDHQVKLNGQRIELGEINQKLLECGDVLQAATIIKRDGLIMKLCSFVRPKEEGSLDLEALKNSLARELPAYMIPSQIQALDKMPCTASGKIDLAALEKIEGVRDALEEPSEKMPKPAGETLSERMPEPTGRGPSEKEPEAVGETLSERAPEPVREERSQTECVDTPGTEAGKPAYEQLSKLWEEALGKETVDPEVSFFDQGGTSFAALVLLSGYYDLGLTISLTAFYEKPTLKAQAAMFGISPEAAAAAGSGSAAAYRWKEMPGDGSQGAGISEKQAQGKTAQGKSDGGRTPAAAGNRVEKRSVLLTGATGFFGAHLVKALLDSGCPRIYCAVRGEEPKKRLSDMLIWYFGAGWCMGIGDRIQVIPGDIMEENLGMSEEQLAALERQTAAVIHAAADVRHYASDSSAEEVNCRGTENMARLSRRLSARMVYISTVSLCSEYLKDAPAASAIFSERDFDIGQNWEESVYLRGKYRGEECVRRAAQAGQDVLILRLGRLVGRSSDGLFQKNARTNAFYCLAKGIFCLEKISVELADMTFDLTPVDECAKAAAALLKQPGPVYHLFHPEMFAVRDILKSIGRTIPEVERPEFEEHLRELAGRGLGPELGMLIGQYNRICQVPSRISPVCAQTCRELEKVGFSWKPVDPAMVLRFF</sequence>
<dbReference type="GO" id="GO:0043041">
    <property type="term" value="P:amino acid activation for nonribosomal peptide biosynthetic process"/>
    <property type="evidence" value="ECO:0007669"/>
    <property type="project" value="TreeGrafter"/>
</dbReference>
<dbReference type="CDD" id="cd05930">
    <property type="entry name" value="A_NRPS"/>
    <property type="match status" value="1"/>
</dbReference>
<proteinExistence type="predicted"/>
<dbReference type="InterPro" id="IPR001242">
    <property type="entry name" value="Condensation_dom"/>
</dbReference>
<protein>
    <submittedName>
        <fullName evidence="11">Amino acid adenylation domain-containing protein</fullName>
    </submittedName>
</protein>
<dbReference type="Gene3D" id="1.10.1200.10">
    <property type="entry name" value="ACP-like"/>
    <property type="match status" value="1"/>
</dbReference>
<evidence type="ECO:0000256" key="5">
    <source>
        <dbReference type="SAM" id="MobiDB-lite"/>
    </source>
</evidence>
<dbReference type="Gene3D" id="3.30.559.30">
    <property type="entry name" value="Nonribosomal peptide synthetase, condensation domain"/>
    <property type="match status" value="1"/>
</dbReference>
<evidence type="ECO:0000256" key="3">
    <source>
        <dbReference type="ARBA" id="ARBA00022553"/>
    </source>
</evidence>
<dbReference type="Pfam" id="PF00501">
    <property type="entry name" value="AMP-binding"/>
    <property type="match status" value="1"/>
</dbReference>
<dbReference type="InterPro" id="IPR036736">
    <property type="entry name" value="ACP-like_sf"/>
</dbReference>
<dbReference type="Gene3D" id="3.40.50.980">
    <property type="match status" value="2"/>
</dbReference>
<feature type="region of interest" description="Disordered" evidence="5">
    <location>
        <begin position="957"/>
        <end position="1024"/>
    </location>
</feature>
<evidence type="ECO:0000259" key="9">
    <source>
        <dbReference type="Pfam" id="PF07993"/>
    </source>
</evidence>
<feature type="domain" description="AMP-dependent synthetase/ligase" evidence="6">
    <location>
        <begin position="471"/>
        <end position="811"/>
    </location>
</feature>
<evidence type="ECO:0000259" key="6">
    <source>
        <dbReference type="Pfam" id="PF00501"/>
    </source>
</evidence>
<feature type="compositionally biased region" description="Basic and acidic residues" evidence="5">
    <location>
        <begin position="986"/>
        <end position="1012"/>
    </location>
</feature>
<comment type="cofactor">
    <cofactor evidence="1">
        <name>pantetheine 4'-phosphate</name>
        <dbReference type="ChEBI" id="CHEBI:47942"/>
    </cofactor>
</comment>
<evidence type="ECO:0000256" key="4">
    <source>
        <dbReference type="ARBA" id="ARBA00022598"/>
    </source>
</evidence>
<evidence type="ECO:0000256" key="1">
    <source>
        <dbReference type="ARBA" id="ARBA00001957"/>
    </source>
</evidence>
<accession>A0A9D1JKW8</accession>
<dbReference type="NCBIfam" id="TIGR01733">
    <property type="entry name" value="AA-adenyl-dom"/>
    <property type="match status" value="1"/>
</dbReference>
<evidence type="ECO:0000313" key="12">
    <source>
        <dbReference type="Proteomes" id="UP000823935"/>
    </source>
</evidence>
<dbReference type="Gene3D" id="3.30.559.10">
    <property type="entry name" value="Chloramphenicol acetyltransferase-like domain"/>
    <property type="match status" value="1"/>
</dbReference>
<feature type="compositionally biased region" description="Polar residues" evidence="5">
    <location>
        <begin position="1128"/>
        <end position="1137"/>
    </location>
</feature>
<dbReference type="InterPro" id="IPR045851">
    <property type="entry name" value="AMP-bd_C_sf"/>
</dbReference>
<organism evidence="11 12">
    <name type="scientific">Candidatus Limivivens intestinipullorum</name>
    <dbReference type="NCBI Taxonomy" id="2840858"/>
    <lineage>
        <taxon>Bacteria</taxon>
        <taxon>Bacillati</taxon>
        <taxon>Bacillota</taxon>
        <taxon>Clostridia</taxon>
        <taxon>Lachnospirales</taxon>
        <taxon>Lachnospiraceae</taxon>
        <taxon>Lachnospiraceae incertae sedis</taxon>
        <taxon>Candidatus Limivivens</taxon>
    </lineage>
</organism>
<keyword evidence="3" id="KW-0597">Phosphoprotein</keyword>
<name>A0A9D1JKW8_9FIRM</name>
<feature type="domain" description="AMP-binding enzyme C-terminal" evidence="10">
    <location>
        <begin position="869"/>
        <end position="943"/>
    </location>
</feature>
<dbReference type="SUPFAM" id="SSF56801">
    <property type="entry name" value="Acetyl-CoA synthetase-like"/>
    <property type="match status" value="1"/>
</dbReference>
<dbReference type="InterPro" id="IPR009081">
    <property type="entry name" value="PP-bd_ACP"/>
</dbReference>
<evidence type="ECO:0000259" key="7">
    <source>
        <dbReference type="Pfam" id="PF00550"/>
    </source>
</evidence>
<dbReference type="GO" id="GO:0016874">
    <property type="term" value="F:ligase activity"/>
    <property type="evidence" value="ECO:0007669"/>
    <property type="project" value="UniProtKB-KW"/>
</dbReference>
<evidence type="ECO:0000256" key="2">
    <source>
        <dbReference type="ARBA" id="ARBA00022450"/>
    </source>
</evidence>
<dbReference type="PANTHER" id="PTHR45527:SF1">
    <property type="entry name" value="FATTY ACID SYNTHASE"/>
    <property type="match status" value="1"/>
</dbReference>
<dbReference type="Pfam" id="PF07993">
    <property type="entry name" value="NAD_binding_4"/>
    <property type="match status" value="1"/>
</dbReference>
<dbReference type="InterPro" id="IPR036291">
    <property type="entry name" value="NAD(P)-bd_dom_sf"/>
</dbReference>
<dbReference type="SUPFAM" id="SSF51735">
    <property type="entry name" value="NAD(P)-binding Rossmann-fold domains"/>
    <property type="match status" value="1"/>
</dbReference>
<feature type="domain" description="Carrier" evidence="7">
    <location>
        <begin position="1030"/>
        <end position="1091"/>
    </location>
</feature>
<feature type="compositionally biased region" description="Basic and acidic residues" evidence="5">
    <location>
        <begin position="957"/>
        <end position="967"/>
    </location>
</feature>
<dbReference type="Gene3D" id="2.30.38.10">
    <property type="entry name" value="Luciferase, Domain 3"/>
    <property type="match status" value="1"/>
</dbReference>
<dbReference type="InterPro" id="IPR013120">
    <property type="entry name" value="FAR_NAD-bd"/>
</dbReference>
<evidence type="ECO:0000259" key="10">
    <source>
        <dbReference type="Pfam" id="PF13193"/>
    </source>
</evidence>
<dbReference type="InterPro" id="IPR023213">
    <property type="entry name" value="CAT-like_dom_sf"/>
</dbReference>
<feature type="domain" description="Thioester reductase (TE)" evidence="9">
    <location>
        <begin position="1159"/>
        <end position="1401"/>
    </location>
</feature>
<feature type="region of interest" description="Disordered" evidence="5">
    <location>
        <begin position="1118"/>
        <end position="1149"/>
    </location>
</feature>
<feature type="domain" description="Condensation" evidence="8">
    <location>
        <begin position="19"/>
        <end position="438"/>
    </location>
</feature>
<dbReference type="InterPro" id="IPR010071">
    <property type="entry name" value="AA_adenyl_dom"/>
</dbReference>
<dbReference type="GO" id="GO:0008610">
    <property type="term" value="P:lipid biosynthetic process"/>
    <property type="evidence" value="ECO:0007669"/>
    <property type="project" value="UniProtKB-ARBA"/>
</dbReference>
<dbReference type="InterPro" id="IPR025110">
    <property type="entry name" value="AMP-bd_C"/>
</dbReference>
<dbReference type="GO" id="GO:0044550">
    <property type="term" value="P:secondary metabolite biosynthetic process"/>
    <property type="evidence" value="ECO:0007669"/>
    <property type="project" value="TreeGrafter"/>
</dbReference>
<dbReference type="Pfam" id="PF00668">
    <property type="entry name" value="Condensation"/>
    <property type="match status" value="1"/>
</dbReference>
<dbReference type="EMBL" id="DVIQ01000073">
    <property type="protein sequence ID" value="HIS32163.1"/>
    <property type="molecule type" value="Genomic_DNA"/>
</dbReference>
<dbReference type="PANTHER" id="PTHR45527">
    <property type="entry name" value="NONRIBOSOMAL PEPTIDE SYNTHETASE"/>
    <property type="match status" value="1"/>
</dbReference>
<reference evidence="11" key="2">
    <citation type="journal article" date="2021" name="PeerJ">
        <title>Extensive microbial diversity within the chicken gut microbiome revealed by metagenomics and culture.</title>
        <authorList>
            <person name="Gilroy R."/>
            <person name="Ravi A."/>
            <person name="Getino M."/>
            <person name="Pursley I."/>
            <person name="Horton D.L."/>
            <person name="Alikhan N.F."/>
            <person name="Baker D."/>
            <person name="Gharbi K."/>
            <person name="Hall N."/>
            <person name="Watson M."/>
            <person name="Adriaenssens E.M."/>
            <person name="Foster-Nyarko E."/>
            <person name="Jarju S."/>
            <person name="Secka A."/>
            <person name="Antonio M."/>
            <person name="Oren A."/>
            <person name="Chaudhuri R.R."/>
            <person name="La Ragione R."/>
            <person name="Hildebrand F."/>
            <person name="Pallen M.J."/>
        </authorList>
    </citation>
    <scope>NUCLEOTIDE SEQUENCE</scope>
    <source>
        <strain evidence="11">CHK190-19873</strain>
    </source>
</reference>
<dbReference type="InterPro" id="IPR000873">
    <property type="entry name" value="AMP-dep_synth/lig_dom"/>
</dbReference>
<dbReference type="InterPro" id="IPR020845">
    <property type="entry name" value="AMP-binding_CS"/>
</dbReference>